<accession>A0A1G9UPA4</accession>
<protein>
    <submittedName>
        <fullName evidence="2">Uncharacterized protein</fullName>
    </submittedName>
</protein>
<dbReference type="EMBL" id="FNFO01000017">
    <property type="protein sequence ID" value="SDM61703.1"/>
    <property type="molecule type" value="Genomic_DNA"/>
</dbReference>
<proteinExistence type="predicted"/>
<keyword evidence="1" id="KW-0472">Membrane</keyword>
<gene>
    <name evidence="2" type="ORF">SAMN05421823_11731</name>
</gene>
<dbReference type="Proteomes" id="UP000198510">
    <property type="component" value="Unassembled WGS sequence"/>
</dbReference>
<dbReference type="OrthoDB" id="9866915at2"/>
<keyword evidence="3" id="KW-1185">Reference proteome</keyword>
<keyword evidence="1" id="KW-0812">Transmembrane</keyword>
<evidence type="ECO:0000256" key="1">
    <source>
        <dbReference type="SAM" id="Phobius"/>
    </source>
</evidence>
<evidence type="ECO:0000313" key="2">
    <source>
        <dbReference type="EMBL" id="SDM61703.1"/>
    </source>
</evidence>
<evidence type="ECO:0000313" key="3">
    <source>
        <dbReference type="Proteomes" id="UP000198510"/>
    </source>
</evidence>
<dbReference type="AlphaFoldDB" id="A0A1G9UPA4"/>
<sequence>MKKETISILLTIAALLPSTLFLLMSVHGILNIVFDFYFDDLIPLVAMLFGICGYVGLVMNLSQNKEAKSEAVNLAFLFLGVLGVVIFITGEGGSQAWNWIITMKEPGEWLLAVGPIVISIMLILIKGKRLVTLYRKS</sequence>
<dbReference type="RefSeq" id="WP_089688383.1">
    <property type="nucleotide sequence ID" value="NZ_FNFO01000017.1"/>
</dbReference>
<dbReference type="STRING" id="1075417.SAMN05421823_11731"/>
<keyword evidence="1" id="KW-1133">Transmembrane helix</keyword>
<feature type="transmembrane region" description="Helical" evidence="1">
    <location>
        <begin position="109"/>
        <end position="127"/>
    </location>
</feature>
<reference evidence="2 3" key="1">
    <citation type="submission" date="2016-10" db="EMBL/GenBank/DDBJ databases">
        <authorList>
            <person name="de Groot N.N."/>
        </authorList>
    </citation>
    <scope>NUCLEOTIDE SEQUENCE [LARGE SCALE GENOMIC DNA]</scope>
    <source>
        <strain evidence="2 3">DSM 25186</strain>
    </source>
</reference>
<feature type="transmembrane region" description="Helical" evidence="1">
    <location>
        <begin position="71"/>
        <end position="89"/>
    </location>
</feature>
<name>A0A1G9UPA4_9BACT</name>
<feature type="transmembrane region" description="Helical" evidence="1">
    <location>
        <begin position="41"/>
        <end position="59"/>
    </location>
</feature>
<organism evidence="2 3">
    <name type="scientific">Catalinimonas alkaloidigena</name>
    <dbReference type="NCBI Taxonomy" id="1075417"/>
    <lineage>
        <taxon>Bacteria</taxon>
        <taxon>Pseudomonadati</taxon>
        <taxon>Bacteroidota</taxon>
        <taxon>Cytophagia</taxon>
        <taxon>Cytophagales</taxon>
        <taxon>Catalimonadaceae</taxon>
        <taxon>Catalinimonas</taxon>
    </lineage>
</organism>